<evidence type="ECO:0000313" key="7">
    <source>
        <dbReference type="Proteomes" id="UP000693672"/>
    </source>
</evidence>
<evidence type="ECO:0000256" key="2">
    <source>
        <dbReference type="ARBA" id="ARBA00023015"/>
    </source>
</evidence>
<feature type="domain" description="HTH gntR-type" evidence="5">
    <location>
        <begin position="8"/>
        <end position="76"/>
    </location>
</feature>
<keyword evidence="3" id="KW-0238">DNA-binding</keyword>
<evidence type="ECO:0000256" key="1">
    <source>
        <dbReference type="ARBA" id="ARBA00022491"/>
    </source>
</evidence>
<keyword evidence="4" id="KW-0804">Transcription</keyword>
<keyword evidence="2" id="KW-0805">Transcription regulation</keyword>
<dbReference type="AlphaFoldDB" id="A0A916K9M3"/>
<dbReference type="CDD" id="cd07377">
    <property type="entry name" value="WHTH_GntR"/>
    <property type="match status" value="1"/>
</dbReference>
<dbReference type="PANTHER" id="PTHR30146:SF95">
    <property type="entry name" value="RIBOSE OPERON REPRESSOR"/>
    <property type="match status" value="1"/>
</dbReference>
<evidence type="ECO:0000259" key="5">
    <source>
        <dbReference type="PROSITE" id="PS50949"/>
    </source>
</evidence>
<accession>A0A916K9M3</accession>
<keyword evidence="7" id="KW-1185">Reference proteome</keyword>
<keyword evidence="1" id="KW-0678">Repressor</keyword>
<dbReference type="Pfam" id="PF00392">
    <property type="entry name" value="GntR"/>
    <property type="match status" value="1"/>
</dbReference>
<dbReference type="InterPro" id="IPR000524">
    <property type="entry name" value="Tscrpt_reg_HTH_GntR"/>
</dbReference>
<name>A0A916K9M3_9BACL</name>
<dbReference type="Pfam" id="PF13377">
    <property type="entry name" value="Peripla_BP_3"/>
    <property type="match status" value="1"/>
</dbReference>
<dbReference type="SMART" id="SM00345">
    <property type="entry name" value="HTH_GNTR"/>
    <property type="match status" value="1"/>
</dbReference>
<evidence type="ECO:0000256" key="3">
    <source>
        <dbReference type="ARBA" id="ARBA00023125"/>
    </source>
</evidence>
<dbReference type="GO" id="GO:0000976">
    <property type="term" value="F:transcription cis-regulatory region binding"/>
    <property type="evidence" value="ECO:0007669"/>
    <property type="project" value="TreeGrafter"/>
</dbReference>
<dbReference type="Proteomes" id="UP000693672">
    <property type="component" value="Unassembled WGS sequence"/>
</dbReference>
<evidence type="ECO:0000313" key="6">
    <source>
        <dbReference type="EMBL" id="CAG7648646.1"/>
    </source>
</evidence>
<dbReference type="RefSeq" id="WP_218095359.1">
    <property type="nucleotide sequence ID" value="NZ_CAJVAS010000043.1"/>
</dbReference>
<dbReference type="GO" id="GO:0003700">
    <property type="term" value="F:DNA-binding transcription factor activity"/>
    <property type="evidence" value="ECO:0007669"/>
    <property type="project" value="InterPro"/>
</dbReference>
<sequence>MSQAPKRVPMYIQLKNYILDQMNKGIWKPGDKLPSENELAEQFQVSRITVKNAMADIVEQGLIYRIQGRGSFIADDASEQRIAYEQPETGRSFVAFLMPRLNNLFTANLASGIEEELAHHGYHLVFRLTHDSQPLENKILKELTRLGVKGIIIYPVEGETFNDEILKLTLGHFPLVIVDRYLRGLDTNCVSSDNYTGAYEATKHLTGLGHTKISFISTAVTGTTSIEDRLHGYERALSDAGLYIDYRLRLSLNTDNPVEQVKAYLADNPDVQAIVATNATIGQIAKKAADCLKIRVPDQLSIVCFDNYEQSDLFDVPLTYVNQNEKAMGKEAAKLVLSLIQDPAQDRRNVVLPTKLVIRSSTVSASSADPLTSSAASGTQAQ</sequence>
<dbReference type="PANTHER" id="PTHR30146">
    <property type="entry name" value="LACI-RELATED TRANSCRIPTIONAL REPRESSOR"/>
    <property type="match status" value="1"/>
</dbReference>
<organism evidence="6 7">
    <name type="scientific">Paenibacillus solanacearum</name>
    <dbReference type="NCBI Taxonomy" id="2048548"/>
    <lineage>
        <taxon>Bacteria</taxon>
        <taxon>Bacillati</taxon>
        <taxon>Bacillota</taxon>
        <taxon>Bacilli</taxon>
        <taxon>Bacillales</taxon>
        <taxon>Paenibacillaceae</taxon>
        <taxon>Paenibacillus</taxon>
    </lineage>
</organism>
<reference evidence="6" key="1">
    <citation type="submission" date="2021-06" db="EMBL/GenBank/DDBJ databases">
        <authorList>
            <person name="Criscuolo A."/>
        </authorList>
    </citation>
    <scope>NUCLEOTIDE SEQUENCE</scope>
    <source>
        <strain evidence="6">CIP111600</strain>
    </source>
</reference>
<dbReference type="CDD" id="cd06267">
    <property type="entry name" value="PBP1_LacI_sugar_binding-like"/>
    <property type="match status" value="1"/>
</dbReference>
<gene>
    <name evidence="6" type="primary">araR_3</name>
    <name evidence="6" type="ORF">PAESOLCIP111_05653</name>
</gene>
<dbReference type="InterPro" id="IPR046335">
    <property type="entry name" value="LacI/GalR-like_sensor"/>
</dbReference>
<protein>
    <submittedName>
        <fullName evidence="6">Arabinose metabolism transcriptional repressor</fullName>
    </submittedName>
</protein>
<comment type="caution">
    <text evidence="6">The sequence shown here is derived from an EMBL/GenBank/DDBJ whole genome shotgun (WGS) entry which is preliminary data.</text>
</comment>
<dbReference type="FunFam" id="1.10.10.10:FF:000079">
    <property type="entry name" value="GntR family transcriptional regulator"/>
    <property type="match status" value="1"/>
</dbReference>
<evidence type="ECO:0000256" key="4">
    <source>
        <dbReference type="ARBA" id="ARBA00023163"/>
    </source>
</evidence>
<proteinExistence type="predicted"/>
<dbReference type="PROSITE" id="PS50949">
    <property type="entry name" value="HTH_GNTR"/>
    <property type="match status" value="1"/>
</dbReference>
<dbReference type="EMBL" id="CAJVAS010000043">
    <property type="protein sequence ID" value="CAG7648646.1"/>
    <property type="molecule type" value="Genomic_DNA"/>
</dbReference>